<dbReference type="GeneID" id="78371720"/>
<sequence length="200" mass="21474">MPVLEPDSFNLAGLVPCRLVRVGVDLPEPFARVTLLPDDTSLMEFEIPISIEQARQLALIVAKERAPRPMTAELMQDVLASYGFNVSYVALDEVVDGNVHAVLALSGQDGRTRLFSARPSDAIMLALLQPVQAPILVAPNLVGRRDVTDGQAEDTVRQMSSEEVGSQGASHPQAVDAEVATSTGNPSPGGEDELANRRRH</sequence>
<dbReference type="InterPro" id="IPR003729">
    <property type="entry name" value="Bi_nuclease_dom"/>
</dbReference>
<protein>
    <recommendedName>
        <fullName evidence="2">BFN domain-containing protein</fullName>
    </recommendedName>
</protein>
<dbReference type="EMBL" id="JXUW01000002">
    <property type="protein sequence ID" value="KJE78006.1"/>
    <property type="molecule type" value="Genomic_DNA"/>
</dbReference>
<evidence type="ECO:0000259" key="2">
    <source>
        <dbReference type="PROSITE" id="PS51658"/>
    </source>
</evidence>
<accession>A0A0D8FXX6</accession>
<evidence type="ECO:0000313" key="4">
    <source>
        <dbReference type="Proteomes" id="UP000032336"/>
    </source>
</evidence>
<dbReference type="Proteomes" id="UP000032336">
    <property type="component" value="Unassembled WGS sequence"/>
</dbReference>
<gene>
    <name evidence="3" type="ORF">FEAC_03790</name>
</gene>
<dbReference type="Pfam" id="PF02577">
    <property type="entry name" value="BFN_dom"/>
    <property type="match status" value="1"/>
</dbReference>
<proteinExistence type="predicted"/>
<feature type="compositionally biased region" description="Polar residues" evidence="1">
    <location>
        <begin position="157"/>
        <end position="170"/>
    </location>
</feature>
<dbReference type="STRING" id="1121877.FEAC_03790"/>
<keyword evidence="4" id="KW-1185">Reference proteome</keyword>
<dbReference type="eggNOG" id="COG1259">
    <property type="taxonomic scope" value="Bacteria"/>
</dbReference>
<evidence type="ECO:0000313" key="3">
    <source>
        <dbReference type="EMBL" id="KJE78006.1"/>
    </source>
</evidence>
<dbReference type="PROSITE" id="PS51658">
    <property type="entry name" value="BFN"/>
    <property type="match status" value="1"/>
</dbReference>
<evidence type="ECO:0000256" key="1">
    <source>
        <dbReference type="SAM" id="MobiDB-lite"/>
    </source>
</evidence>
<organism evidence="3 4">
    <name type="scientific">Ferrimicrobium acidiphilum DSM 19497</name>
    <dbReference type="NCBI Taxonomy" id="1121877"/>
    <lineage>
        <taxon>Bacteria</taxon>
        <taxon>Bacillati</taxon>
        <taxon>Actinomycetota</taxon>
        <taxon>Acidimicrobiia</taxon>
        <taxon>Acidimicrobiales</taxon>
        <taxon>Acidimicrobiaceae</taxon>
        <taxon>Ferrimicrobium</taxon>
    </lineage>
</organism>
<dbReference type="RefSeq" id="WP_052565234.1">
    <property type="nucleotide sequence ID" value="NZ_JQKF01000002.1"/>
</dbReference>
<comment type="caution">
    <text evidence="3">The sequence shown here is derived from an EMBL/GenBank/DDBJ whole genome shotgun (WGS) entry which is preliminary data.</text>
</comment>
<dbReference type="AlphaFoldDB" id="A0A0D8FXX6"/>
<dbReference type="OrthoDB" id="9788698at2"/>
<dbReference type="SUPFAM" id="SSF103256">
    <property type="entry name" value="Hypothetical protein TM0160"/>
    <property type="match status" value="1"/>
</dbReference>
<reference evidence="3 4" key="1">
    <citation type="submission" date="2015-01" db="EMBL/GenBank/DDBJ databases">
        <title>Draft genome of the acidophilic iron oxidizer Ferrimicrobium acidiphilum strain T23.</title>
        <authorList>
            <person name="Poehlein A."/>
            <person name="Eisen S."/>
            <person name="Schloemann M."/>
            <person name="Johnson B.D."/>
            <person name="Daniel R."/>
            <person name="Muehling M."/>
        </authorList>
    </citation>
    <scope>NUCLEOTIDE SEQUENCE [LARGE SCALE GENOMIC DNA]</scope>
    <source>
        <strain evidence="3 4">T23</strain>
    </source>
</reference>
<dbReference type="InterPro" id="IPR036104">
    <property type="entry name" value="BFN_sf"/>
</dbReference>
<dbReference type="GO" id="GO:0004518">
    <property type="term" value="F:nuclease activity"/>
    <property type="evidence" value="ECO:0007669"/>
    <property type="project" value="InterPro"/>
</dbReference>
<name>A0A0D8FXX6_9ACTN</name>
<feature type="region of interest" description="Disordered" evidence="1">
    <location>
        <begin position="150"/>
        <end position="200"/>
    </location>
</feature>
<dbReference type="Gene3D" id="3.10.690.10">
    <property type="entry name" value="Bifunctional nuclease domain"/>
    <property type="match status" value="1"/>
</dbReference>
<feature type="domain" description="BFN" evidence="2">
    <location>
        <begin position="14"/>
        <end position="149"/>
    </location>
</feature>